<dbReference type="Proteomes" id="UP000240424">
    <property type="component" value="Unassembled WGS sequence"/>
</dbReference>
<organism evidence="2 3">
    <name type="scientific">Mycobacterium numidiamassiliense</name>
    <dbReference type="NCBI Taxonomy" id="1841861"/>
    <lineage>
        <taxon>Bacteria</taxon>
        <taxon>Bacillati</taxon>
        <taxon>Actinomycetota</taxon>
        <taxon>Actinomycetes</taxon>
        <taxon>Mycobacteriales</taxon>
        <taxon>Mycobacteriaceae</taxon>
        <taxon>Mycobacterium</taxon>
    </lineage>
</organism>
<dbReference type="RefSeq" id="WP_131829117.1">
    <property type="nucleotide sequence ID" value="NZ_FUEZ01000004.1"/>
</dbReference>
<accession>A0A2U3P9Y0</accession>
<evidence type="ECO:0008006" key="4">
    <source>
        <dbReference type="Google" id="ProtNLM"/>
    </source>
</evidence>
<reference evidence="2 3" key="1">
    <citation type="submission" date="2017-01" db="EMBL/GenBank/DDBJ databases">
        <authorList>
            <consortium name="Urmite Genomes"/>
        </authorList>
    </citation>
    <scope>NUCLEOTIDE SEQUENCE [LARGE SCALE GENOMIC DNA]</scope>
    <source>
        <strain evidence="2 3">AB215</strain>
    </source>
</reference>
<feature type="chain" id="PRO_5015440650" description="Secreted protein" evidence="1">
    <location>
        <begin position="27"/>
        <end position="116"/>
    </location>
</feature>
<proteinExistence type="predicted"/>
<evidence type="ECO:0000313" key="2">
    <source>
        <dbReference type="EMBL" id="SPM40542.1"/>
    </source>
</evidence>
<gene>
    <name evidence="2" type="ORF">MNAB215_2743</name>
</gene>
<sequence length="116" mass="12175">MRIIGIALAPAIAAGAAVLAMPQASARPVPGYPPCNNQPSFDYLIWERRPRLMDSAFEIGDTGPHCTSSLDGWAASQPTGTGYCSKIALSSDNPGYDTEARPAAPLRKVIEAVGDC</sequence>
<evidence type="ECO:0000256" key="1">
    <source>
        <dbReference type="SAM" id="SignalP"/>
    </source>
</evidence>
<keyword evidence="1" id="KW-0732">Signal</keyword>
<evidence type="ECO:0000313" key="3">
    <source>
        <dbReference type="Proteomes" id="UP000240424"/>
    </source>
</evidence>
<dbReference type="EMBL" id="FUEZ01000004">
    <property type="protein sequence ID" value="SPM40542.1"/>
    <property type="molecule type" value="Genomic_DNA"/>
</dbReference>
<dbReference type="AlphaFoldDB" id="A0A2U3P9Y0"/>
<dbReference type="STRING" id="1841861.GCA_900157365_01062"/>
<keyword evidence="3" id="KW-1185">Reference proteome</keyword>
<name>A0A2U3P9Y0_9MYCO</name>
<protein>
    <recommendedName>
        <fullName evidence="4">Secreted protein</fullName>
    </recommendedName>
</protein>
<feature type="signal peptide" evidence="1">
    <location>
        <begin position="1"/>
        <end position="26"/>
    </location>
</feature>
<dbReference type="OrthoDB" id="4725701at2"/>